<dbReference type="EMBL" id="RCUY01000009">
    <property type="protein sequence ID" value="RLP82274.1"/>
    <property type="molecule type" value="Genomic_DNA"/>
</dbReference>
<dbReference type="GO" id="GO:0016020">
    <property type="term" value="C:membrane"/>
    <property type="evidence" value="ECO:0007669"/>
    <property type="project" value="InterPro"/>
</dbReference>
<protein>
    <recommendedName>
        <fullName evidence="6">Putative aliphatic sulfonates-binding protein</fullName>
    </recommendedName>
</protein>
<accession>A0A3L7AQ81</accession>
<dbReference type="SUPFAM" id="SSF53850">
    <property type="entry name" value="Periplasmic binding protein-like II"/>
    <property type="match status" value="1"/>
</dbReference>
<dbReference type="Proteomes" id="UP000269438">
    <property type="component" value="Unassembled WGS sequence"/>
</dbReference>
<gene>
    <name evidence="9" type="ORF">D9V34_10800</name>
</gene>
<evidence type="ECO:0000256" key="4">
    <source>
        <dbReference type="ARBA" id="ARBA00022729"/>
    </source>
</evidence>
<dbReference type="PANTHER" id="PTHR30024:SF21">
    <property type="entry name" value="ABC TRANSPORTER SUBSTRATE-BINDING PROTEIN"/>
    <property type="match status" value="1"/>
</dbReference>
<sequence>MKTRSRTLFAAIALAAITTLGLSACAGEDAAPAEGGSKGGTLNIDFATYNPLSLIIKDKGWLEEDLKSQGVSVNWIQSAGSNKANEGLRAGALDVGSTAGAAALLNRANGSQIKAITIANKPEWAALIVGKDSTITSVAELKGKKIAATKGTDPYFFLLQSLAEAGLSPEDVTIENLQHADGWSALQGGSVDAWAGLDPIMGGALENGAKFLYRNVDFSSYDVVAATESFIQKRPDIAQTVVNAYADARAWALKNPEETATILAKTASLDDAVATSVITDRTNFDVDPVPGDAQAKVLKVIGPVFVETGDVAGQSQVDDALKTLFEPSFAQAAKTTNRS</sequence>
<comment type="caution">
    <text evidence="9">The sequence shown here is derived from an EMBL/GenBank/DDBJ whole genome shotgun (WGS) entry which is preliminary data.</text>
</comment>
<reference evidence="9 10" key="1">
    <citation type="submission" date="2018-10" db="EMBL/GenBank/DDBJ databases">
        <authorList>
            <person name="Li J."/>
        </authorList>
    </citation>
    <scope>NUCLEOTIDE SEQUENCE [LARGE SCALE GENOMIC DNA]</scope>
    <source>
        <strain evidence="9 10">JCM 11654</strain>
    </source>
</reference>
<comment type="function">
    <text evidence="5">Part of a binding-protein-dependent transport system for aliphatic sulfonates. Putative binding protein.</text>
</comment>
<comment type="subcellular location">
    <subcellularLocation>
        <location evidence="1">Periplasm</location>
    </subcellularLocation>
</comment>
<dbReference type="Pfam" id="PF09084">
    <property type="entry name" value="NMT1"/>
    <property type="match status" value="1"/>
</dbReference>
<dbReference type="InterPro" id="IPR015168">
    <property type="entry name" value="SsuA/THI5"/>
</dbReference>
<proteinExistence type="inferred from homology"/>
<evidence type="ECO:0000256" key="6">
    <source>
        <dbReference type="ARBA" id="ARBA00070228"/>
    </source>
</evidence>
<feature type="chain" id="PRO_5038885228" description="Putative aliphatic sulfonates-binding protein" evidence="7">
    <location>
        <begin position="27"/>
        <end position="339"/>
    </location>
</feature>
<keyword evidence="4 7" id="KW-0732">Signal</keyword>
<evidence type="ECO:0000256" key="3">
    <source>
        <dbReference type="ARBA" id="ARBA00022448"/>
    </source>
</evidence>
<dbReference type="OrthoDB" id="7374754at2"/>
<feature type="domain" description="SsuA/THI5-like" evidence="8">
    <location>
        <begin position="58"/>
        <end position="258"/>
    </location>
</feature>
<evidence type="ECO:0000256" key="2">
    <source>
        <dbReference type="ARBA" id="ARBA00010742"/>
    </source>
</evidence>
<evidence type="ECO:0000259" key="8">
    <source>
        <dbReference type="Pfam" id="PF09084"/>
    </source>
</evidence>
<evidence type="ECO:0000256" key="7">
    <source>
        <dbReference type="SAM" id="SignalP"/>
    </source>
</evidence>
<organism evidence="9 10">
    <name type="scientific">Mycetocola lacteus</name>
    <dbReference type="NCBI Taxonomy" id="76637"/>
    <lineage>
        <taxon>Bacteria</taxon>
        <taxon>Bacillati</taxon>
        <taxon>Actinomycetota</taxon>
        <taxon>Actinomycetes</taxon>
        <taxon>Micrococcales</taxon>
        <taxon>Microbacteriaceae</taxon>
        <taxon>Mycetocola</taxon>
    </lineage>
</organism>
<dbReference type="GO" id="GO:0042597">
    <property type="term" value="C:periplasmic space"/>
    <property type="evidence" value="ECO:0007669"/>
    <property type="project" value="UniProtKB-SubCell"/>
</dbReference>
<comment type="similarity">
    <text evidence="2">Belongs to the bacterial solute-binding protein SsuA/TauA family.</text>
</comment>
<evidence type="ECO:0000256" key="5">
    <source>
        <dbReference type="ARBA" id="ARBA00055538"/>
    </source>
</evidence>
<dbReference type="InterPro" id="IPR010067">
    <property type="entry name" value="ABC_SsuA_sub-bd"/>
</dbReference>
<keyword evidence="3" id="KW-0813">Transport</keyword>
<name>A0A3L7AQ81_9MICO</name>
<dbReference type="RefSeq" id="WP_121688811.1">
    <property type="nucleotide sequence ID" value="NZ_RCUY01000009.1"/>
</dbReference>
<evidence type="ECO:0000313" key="9">
    <source>
        <dbReference type="EMBL" id="RLP82274.1"/>
    </source>
</evidence>
<dbReference type="PANTHER" id="PTHR30024">
    <property type="entry name" value="ALIPHATIC SULFONATES-BINDING PROTEIN-RELATED"/>
    <property type="match status" value="1"/>
</dbReference>
<keyword evidence="10" id="KW-1185">Reference proteome</keyword>
<dbReference type="PROSITE" id="PS51257">
    <property type="entry name" value="PROKAR_LIPOPROTEIN"/>
    <property type="match status" value="1"/>
</dbReference>
<dbReference type="GO" id="GO:0042626">
    <property type="term" value="F:ATPase-coupled transmembrane transporter activity"/>
    <property type="evidence" value="ECO:0007669"/>
    <property type="project" value="InterPro"/>
</dbReference>
<dbReference type="AlphaFoldDB" id="A0A3L7AQ81"/>
<dbReference type="Gene3D" id="3.40.190.10">
    <property type="entry name" value="Periplasmic binding protein-like II"/>
    <property type="match status" value="2"/>
</dbReference>
<dbReference type="FunFam" id="3.40.190.10:FF:000050">
    <property type="entry name" value="Sulfonate ABC transporter substrate-binding protein"/>
    <property type="match status" value="1"/>
</dbReference>
<feature type="signal peptide" evidence="7">
    <location>
        <begin position="1"/>
        <end position="26"/>
    </location>
</feature>
<evidence type="ECO:0000313" key="10">
    <source>
        <dbReference type="Proteomes" id="UP000269438"/>
    </source>
</evidence>
<dbReference type="NCBIfam" id="TIGR01728">
    <property type="entry name" value="SsuA_fam"/>
    <property type="match status" value="1"/>
</dbReference>
<evidence type="ECO:0000256" key="1">
    <source>
        <dbReference type="ARBA" id="ARBA00004418"/>
    </source>
</evidence>